<name>A0A382CGH4_9ZZZZ</name>
<dbReference type="InterPro" id="IPR006054">
    <property type="entry name" value="DnaQ"/>
</dbReference>
<dbReference type="InterPro" id="IPR013520">
    <property type="entry name" value="Ribonucl_H"/>
</dbReference>
<evidence type="ECO:0000256" key="1">
    <source>
        <dbReference type="ARBA" id="ARBA00022722"/>
    </source>
</evidence>
<keyword evidence="2" id="KW-0378">Hydrolase</keyword>
<dbReference type="GO" id="GO:0003677">
    <property type="term" value="F:DNA binding"/>
    <property type="evidence" value="ECO:0007669"/>
    <property type="project" value="InterPro"/>
</dbReference>
<evidence type="ECO:0000259" key="5">
    <source>
        <dbReference type="SMART" id="SM00479"/>
    </source>
</evidence>
<accession>A0A382CGH4</accession>
<dbReference type="NCBIfam" id="TIGR00573">
    <property type="entry name" value="dnaq"/>
    <property type="match status" value="1"/>
</dbReference>
<feature type="compositionally biased region" description="Basic and acidic residues" evidence="4">
    <location>
        <begin position="238"/>
        <end position="249"/>
    </location>
</feature>
<dbReference type="Pfam" id="PF00929">
    <property type="entry name" value="RNase_T"/>
    <property type="match status" value="1"/>
</dbReference>
<feature type="domain" description="Exonuclease" evidence="5">
    <location>
        <begin position="14"/>
        <end position="180"/>
    </location>
</feature>
<reference evidence="6" key="1">
    <citation type="submission" date="2018-05" db="EMBL/GenBank/DDBJ databases">
        <authorList>
            <person name="Lanie J.A."/>
            <person name="Ng W.-L."/>
            <person name="Kazmierczak K.M."/>
            <person name="Andrzejewski T.M."/>
            <person name="Davidsen T.M."/>
            <person name="Wayne K.J."/>
            <person name="Tettelin H."/>
            <person name="Glass J.I."/>
            <person name="Rusch D."/>
            <person name="Podicherti R."/>
            <person name="Tsui H.-C.T."/>
            <person name="Winkler M.E."/>
        </authorList>
    </citation>
    <scope>NUCLEOTIDE SEQUENCE</scope>
</reference>
<protein>
    <recommendedName>
        <fullName evidence="5">Exonuclease domain-containing protein</fullName>
    </recommendedName>
</protein>
<organism evidence="6">
    <name type="scientific">marine metagenome</name>
    <dbReference type="NCBI Taxonomy" id="408172"/>
    <lineage>
        <taxon>unclassified sequences</taxon>
        <taxon>metagenomes</taxon>
        <taxon>ecological metagenomes</taxon>
    </lineage>
</organism>
<evidence type="ECO:0000256" key="2">
    <source>
        <dbReference type="ARBA" id="ARBA00022801"/>
    </source>
</evidence>
<dbReference type="GO" id="GO:0008408">
    <property type="term" value="F:3'-5' exonuclease activity"/>
    <property type="evidence" value="ECO:0007669"/>
    <property type="project" value="TreeGrafter"/>
</dbReference>
<keyword evidence="3" id="KW-0269">Exonuclease</keyword>
<dbReference type="PANTHER" id="PTHR30231:SF4">
    <property type="entry name" value="PROTEIN NEN2"/>
    <property type="match status" value="1"/>
</dbReference>
<dbReference type="InterPro" id="IPR012337">
    <property type="entry name" value="RNaseH-like_sf"/>
</dbReference>
<dbReference type="EMBL" id="UINC01034290">
    <property type="protein sequence ID" value="SVB24902.1"/>
    <property type="molecule type" value="Genomic_DNA"/>
</dbReference>
<dbReference type="InterPro" id="IPR036397">
    <property type="entry name" value="RNaseH_sf"/>
</dbReference>
<dbReference type="GO" id="GO:0003887">
    <property type="term" value="F:DNA-directed DNA polymerase activity"/>
    <property type="evidence" value="ECO:0007669"/>
    <property type="project" value="InterPro"/>
</dbReference>
<dbReference type="Gene3D" id="3.30.420.10">
    <property type="entry name" value="Ribonuclease H-like superfamily/Ribonuclease H"/>
    <property type="match status" value="1"/>
</dbReference>
<proteinExistence type="predicted"/>
<sequence length="249" mass="27672">MDRVELLDRLNLSSFVAFDLETTGLDPVTDRIIEIAAIRFVDGSPKDRYVTLVNPDKHIPALVTEITGITNDMVRTAPKEAKIIDDLLEFLGEAPLVAHNIGFDREFLGKLCERNERSVPNGSLYDTLQLGRSLFFDQPVFNLGALSEYCGLSSSGSHRAEKDAENCGAIFLDLVEELASYSLERISKVLALIKPADIPNKSLYVDLGNLLTARGDLKKGLTRSKISREPRPNTFHWEGPRSVEDLQAE</sequence>
<dbReference type="AlphaFoldDB" id="A0A382CGH4"/>
<dbReference type="FunFam" id="3.30.420.10:FF:000045">
    <property type="entry name" value="3'-5' exonuclease DinG"/>
    <property type="match status" value="1"/>
</dbReference>
<keyword evidence="1" id="KW-0540">Nuclease</keyword>
<gene>
    <name evidence="6" type="ORF">METZ01_LOCUS177756</name>
</gene>
<dbReference type="GO" id="GO:0006260">
    <property type="term" value="P:DNA replication"/>
    <property type="evidence" value="ECO:0007669"/>
    <property type="project" value="InterPro"/>
</dbReference>
<feature type="non-terminal residue" evidence="6">
    <location>
        <position position="249"/>
    </location>
</feature>
<dbReference type="PANTHER" id="PTHR30231">
    <property type="entry name" value="DNA POLYMERASE III SUBUNIT EPSILON"/>
    <property type="match status" value="1"/>
</dbReference>
<dbReference type="SUPFAM" id="SSF53098">
    <property type="entry name" value="Ribonuclease H-like"/>
    <property type="match status" value="1"/>
</dbReference>
<evidence type="ECO:0000313" key="6">
    <source>
        <dbReference type="EMBL" id="SVB24902.1"/>
    </source>
</evidence>
<dbReference type="SMART" id="SM00479">
    <property type="entry name" value="EXOIII"/>
    <property type="match status" value="1"/>
</dbReference>
<evidence type="ECO:0000256" key="4">
    <source>
        <dbReference type="SAM" id="MobiDB-lite"/>
    </source>
</evidence>
<feature type="region of interest" description="Disordered" evidence="4">
    <location>
        <begin position="225"/>
        <end position="249"/>
    </location>
</feature>
<evidence type="ECO:0000256" key="3">
    <source>
        <dbReference type="ARBA" id="ARBA00022839"/>
    </source>
</evidence>
<dbReference type="CDD" id="cd06127">
    <property type="entry name" value="DEDDh"/>
    <property type="match status" value="1"/>
</dbReference>